<dbReference type="InterPro" id="IPR017871">
    <property type="entry name" value="ABC_transporter-like_CS"/>
</dbReference>
<comment type="similarity">
    <text evidence="1">Belongs to the ABC transporter superfamily.</text>
</comment>
<reference evidence="6 7" key="1">
    <citation type="journal article" date="2013" name="Genome Announc.">
        <title>Genome Sequence of Moraxella macacae 0408225, a Novel Bacterial Species Isolated from a Cynomolgus Macaque with Epistaxis.</title>
        <authorList>
            <person name="Ladner J.T."/>
            <person name="Whitehouse C.A."/>
            <person name="Koroleva G.I."/>
            <person name="Palacios G.F."/>
        </authorList>
    </citation>
    <scope>NUCLEOTIDE SEQUENCE [LARGE SCALE GENOMIC DNA]</scope>
    <source>
        <strain evidence="6 7">0408225</strain>
    </source>
</reference>
<proteinExistence type="inferred from homology"/>
<dbReference type="EMBL" id="ANIN01000002">
    <property type="protein sequence ID" value="ELA08187.1"/>
    <property type="molecule type" value="Genomic_DNA"/>
</dbReference>
<evidence type="ECO:0000256" key="4">
    <source>
        <dbReference type="ARBA" id="ARBA00022840"/>
    </source>
</evidence>
<protein>
    <submittedName>
        <fullName evidence="6">Putative ABC transporter ATP-binding protein</fullName>
    </submittedName>
</protein>
<evidence type="ECO:0000256" key="3">
    <source>
        <dbReference type="ARBA" id="ARBA00022741"/>
    </source>
</evidence>
<organism evidence="6 7">
    <name type="scientific">Moraxella macacae 0408225</name>
    <dbReference type="NCBI Taxonomy" id="1230338"/>
    <lineage>
        <taxon>Bacteria</taxon>
        <taxon>Pseudomonadati</taxon>
        <taxon>Pseudomonadota</taxon>
        <taxon>Gammaproteobacteria</taxon>
        <taxon>Moraxellales</taxon>
        <taxon>Moraxellaceae</taxon>
        <taxon>Moraxella</taxon>
    </lineage>
</organism>
<evidence type="ECO:0000313" key="6">
    <source>
        <dbReference type="EMBL" id="ELA08187.1"/>
    </source>
</evidence>
<dbReference type="PROSITE" id="PS00211">
    <property type="entry name" value="ABC_TRANSPORTER_1"/>
    <property type="match status" value="1"/>
</dbReference>
<evidence type="ECO:0000256" key="2">
    <source>
        <dbReference type="ARBA" id="ARBA00022448"/>
    </source>
</evidence>
<dbReference type="PANTHER" id="PTHR42734:SF17">
    <property type="entry name" value="METAL TRANSPORT SYSTEM ATP-BINDING PROTEIN TM_0124-RELATED"/>
    <property type="match status" value="1"/>
</dbReference>
<sequence>MNQITIEAPLTPINQGVKSPLILQKSDCQKVMICQNATMHFGQRVLWQAINFEILAGEFVALLGANGTGKTTLFHSILGLKRLTQGNIHLTSGVKIGYVPQLKNFDPKLPIRGRDLVQLGLDGESYLFGRFSPKKLFGVHWLSTKQKNYRINKAIDEVGGHAFADIPLHLLSGGEQQRMRIAQALVAEPDLLLLDEPLLSLDVASQYVVCDILLHRKTFHNTAILMISHELAPIKPLVDKVVFLKDSTAKVGDVALLQAYQGF</sequence>
<feature type="domain" description="ABC transporter" evidence="5">
    <location>
        <begin position="23"/>
        <end position="259"/>
    </location>
</feature>
<dbReference type="InterPro" id="IPR027417">
    <property type="entry name" value="P-loop_NTPase"/>
</dbReference>
<evidence type="ECO:0000256" key="1">
    <source>
        <dbReference type="ARBA" id="ARBA00005417"/>
    </source>
</evidence>
<comment type="caution">
    <text evidence="6">The sequence shown here is derived from an EMBL/GenBank/DDBJ whole genome shotgun (WGS) entry which is preliminary data.</text>
</comment>
<gene>
    <name evidence="6" type="ORF">MOMA_06486</name>
</gene>
<keyword evidence="7" id="KW-1185">Reference proteome</keyword>
<dbReference type="SMART" id="SM00382">
    <property type="entry name" value="AAA"/>
    <property type="match status" value="1"/>
</dbReference>
<accession>L2F589</accession>
<dbReference type="InterPro" id="IPR003439">
    <property type="entry name" value="ABC_transporter-like_ATP-bd"/>
</dbReference>
<dbReference type="Gene3D" id="3.40.50.300">
    <property type="entry name" value="P-loop containing nucleotide triphosphate hydrolases"/>
    <property type="match status" value="1"/>
</dbReference>
<dbReference type="InterPro" id="IPR050153">
    <property type="entry name" value="Metal_Ion_Import_ABC"/>
</dbReference>
<dbReference type="GO" id="GO:0016887">
    <property type="term" value="F:ATP hydrolysis activity"/>
    <property type="evidence" value="ECO:0007669"/>
    <property type="project" value="InterPro"/>
</dbReference>
<evidence type="ECO:0000313" key="7">
    <source>
        <dbReference type="Proteomes" id="UP000023795"/>
    </source>
</evidence>
<keyword evidence="2" id="KW-0813">Transport</keyword>
<dbReference type="RefSeq" id="WP_009501730.1">
    <property type="nucleotide sequence ID" value="NZ_ANIN01000002.1"/>
</dbReference>
<dbReference type="Proteomes" id="UP000023795">
    <property type="component" value="Unassembled WGS sequence"/>
</dbReference>
<dbReference type="PANTHER" id="PTHR42734">
    <property type="entry name" value="METAL TRANSPORT SYSTEM ATP-BINDING PROTEIN TM_0124-RELATED"/>
    <property type="match status" value="1"/>
</dbReference>
<keyword evidence="3" id="KW-0547">Nucleotide-binding</keyword>
<dbReference type="Pfam" id="PF00005">
    <property type="entry name" value="ABC_tran"/>
    <property type="match status" value="1"/>
</dbReference>
<dbReference type="eggNOG" id="COG1121">
    <property type="taxonomic scope" value="Bacteria"/>
</dbReference>
<dbReference type="PROSITE" id="PS50893">
    <property type="entry name" value="ABC_TRANSPORTER_2"/>
    <property type="match status" value="1"/>
</dbReference>
<dbReference type="InterPro" id="IPR003593">
    <property type="entry name" value="AAA+_ATPase"/>
</dbReference>
<name>L2F589_9GAMM</name>
<dbReference type="OrthoDB" id="5292475at2"/>
<evidence type="ECO:0000259" key="5">
    <source>
        <dbReference type="PROSITE" id="PS50893"/>
    </source>
</evidence>
<dbReference type="PATRIC" id="fig|1230338.3.peg.1383"/>
<keyword evidence="4 6" id="KW-0067">ATP-binding</keyword>
<dbReference type="AlphaFoldDB" id="L2F589"/>
<dbReference type="GO" id="GO:0005524">
    <property type="term" value="F:ATP binding"/>
    <property type="evidence" value="ECO:0007669"/>
    <property type="project" value="UniProtKB-KW"/>
</dbReference>
<dbReference type="SUPFAM" id="SSF52540">
    <property type="entry name" value="P-loop containing nucleoside triphosphate hydrolases"/>
    <property type="match status" value="1"/>
</dbReference>
<dbReference type="STRING" id="1230338.MOMA_06486"/>